<gene>
    <name evidence="18" type="primary">nnrE</name>
    <name evidence="17" type="synonym">nnrD</name>
    <name evidence="22" type="ORF">ACFQ0E_14705</name>
</gene>
<organism evidence="22 23">
    <name type="scientific">Lysobacter brunescens</name>
    <dbReference type="NCBI Taxonomy" id="262323"/>
    <lineage>
        <taxon>Bacteria</taxon>
        <taxon>Pseudomonadati</taxon>
        <taxon>Pseudomonadota</taxon>
        <taxon>Gammaproteobacteria</taxon>
        <taxon>Lysobacterales</taxon>
        <taxon>Lysobacteraceae</taxon>
        <taxon>Lysobacter</taxon>
    </lineage>
</organism>
<evidence type="ECO:0000256" key="14">
    <source>
        <dbReference type="ARBA" id="ARBA00025153"/>
    </source>
</evidence>
<dbReference type="Proteomes" id="UP001597110">
    <property type="component" value="Unassembled WGS sequence"/>
</dbReference>
<keyword evidence="9 18" id="KW-0630">Potassium</keyword>
<comment type="similarity">
    <text evidence="17">Belongs to the NnrD/CARKD family.</text>
</comment>
<comment type="caution">
    <text evidence="22">The sequence shown here is derived from an EMBL/GenBank/DDBJ whole genome shotgun (WGS) entry which is preliminary data.</text>
</comment>
<keyword evidence="11 18" id="KW-0413">Isomerase</keyword>
<feature type="binding site" evidence="18">
    <location>
        <begin position="66"/>
        <end position="70"/>
    </location>
    <ligand>
        <name>(6S)-NADPHX</name>
        <dbReference type="ChEBI" id="CHEBI:64076"/>
    </ligand>
</feature>
<evidence type="ECO:0000256" key="11">
    <source>
        <dbReference type="ARBA" id="ARBA00023235"/>
    </source>
</evidence>
<dbReference type="InterPro" id="IPR030677">
    <property type="entry name" value="Nnr"/>
</dbReference>
<dbReference type="PROSITE" id="PS01050">
    <property type="entry name" value="YJEF_C_2"/>
    <property type="match status" value="1"/>
</dbReference>
<keyword evidence="23" id="KW-1185">Reference proteome</keyword>
<keyword evidence="13" id="KW-0511">Multifunctional enzyme</keyword>
<feature type="binding site" evidence="17">
    <location>
        <position position="447"/>
    </location>
    <ligand>
        <name>AMP</name>
        <dbReference type="ChEBI" id="CHEBI:456215"/>
    </ligand>
</feature>
<feature type="binding site" evidence="17">
    <location>
        <position position="448"/>
    </location>
    <ligand>
        <name>(6S)-NADPHX</name>
        <dbReference type="ChEBI" id="CHEBI:64076"/>
    </ligand>
</feature>
<comment type="caution">
    <text evidence="18">Lacks conserved residue(s) required for the propagation of feature annotation.</text>
</comment>
<evidence type="ECO:0000256" key="16">
    <source>
        <dbReference type="ARBA" id="ARBA00049209"/>
    </source>
</evidence>
<feature type="binding site" evidence="18">
    <location>
        <position position="130"/>
    </location>
    <ligand>
        <name>K(+)</name>
        <dbReference type="ChEBI" id="CHEBI:29103"/>
    </ligand>
</feature>
<keyword evidence="5 18" id="KW-0479">Metal-binding</keyword>
<dbReference type="NCBIfam" id="TIGR00197">
    <property type="entry name" value="yjeF_nterm"/>
    <property type="match status" value="1"/>
</dbReference>
<evidence type="ECO:0000256" key="17">
    <source>
        <dbReference type="HAMAP-Rule" id="MF_01965"/>
    </source>
</evidence>
<comment type="catalytic activity">
    <reaction evidence="2 18 19">
        <text>(6R)-NADPHX = (6S)-NADPHX</text>
        <dbReference type="Rhea" id="RHEA:32227"/>
        <dbReference type="ChEBI" id="CHEBI:64076"/>
        <dbReference type="ChEBI" id="CHEBI:64077"/>
        <dbReference type="EC" id="5.1.99.6"/>
    </reaction>
</comment>
<comment type="cofactor">
    <cofactor evidence="18 19">
        <name>K(+)</name>
        <dbReference type="ChEBI" id="CHEBI:29103"/>
    </cofactor>
    <text evidence="18 19">Binds 1 potassium ion per subunit.</text>
</comment>
<evidence type="ECO:0000256" key="3">
    <source>
        <dbReference type="ARBA" id="ARBA00006001"/>
    </source>
</evidence>
<dbReference type="HAMAP" id="MF_01965">
    <property type="entry name" value="NADHX_dehydratase"/>
    <property type="match status" value="1"/>
</dbReference>
<evidence type="ECO:0000256" key="13">
    <source>
        <dbReference type="ARBA" id="ARBA00023268"/>
    </source>
</evidence>
<comment type="similarity">
    <text evidence="4 19">In the C-terminal section; belongs to the NnrD/CARKD family.</text>
</comment>
<evidence type="ECO:0000256" key="6">
    <source>
        <dbReference type="ARBA" id="ARBA00022741"/>
    </source>
</evidence>
<feature type="binding site" evidence="17">
    <location>
        <begin position="418"/>
        <end position="422"/>
    </location>
    <ligand>
        <name>AMP</name>
        <dbReference type="ChEBI" id="CHEBI:456215"/>
    </ligand>
</feature>
<comment type="catalytic activity">
    <reaction evidence="15 17 19">
        <text>(6S)-NADHX + ADP = AMP + phosphate + NADH + H(+)</text>
        <dbReference type="Rhea" id="RHEA:32223"/>
        <dbReference type="ChEBI" id="CHEBI:15378"/>
        <dbReference type="ChEBI" id="CHEBI:43474"/>
        <dbReference type="ChEBI" id="CHEBI:57945"/>
        <dbReference type="ChEBI" id="CHEBI:64074"/>
        <dbReference type="ChEBI" id="CHEBI:456215"/>
        <dbReference type="ChEBI" id="CHEBI:456216"/>
        <dbReference type="EC" id="4.2.1.136"/>
    </reaction>
</comment>
<keyword evidence="6 17" id="KW-0547">Nucleotide-binding</keyword>
<name>A0ABW2YF28_9GAMM</name>
<keyword evidence="7 17" id="KW-0067">ATP-binding</keyword>
<accession>A0ABW2YF28</accession>
<comment type="catalytic activity">
    <reaction evidence="1 18 19">
        <text>(6R)-NADHX = (6S)-NADHX</text>
        <dbReference type="Rhea" id="RHEA:32215"/>
        <dbReference type="ChEBI" id="CHEBI:64074"/>
        <dbReference type="ChEBI" id="CHEBI:64075"/>
        <dbReference type="EC" id="5.1.99.6"/>
    </reaction>
</comment>
<evidence type="ECO:0000256" key="10">
    <source>
        <dbReference type="ARBA" id="ARBA00023027"/>
    </source>
</evidence>
<evidence type="ECO:0000256" key="15">
    <source>
        <dbReference type="ARBA" id="ARBA00048238"/>
    </source>
</evidence>
<dbReference type="CDD" id="cd01171">
    <property type="entry name" value="YXKO-related"/>
    <property type="match status" value="1"/>
</dbReference>
<dbReference type="InterPro" id="IPR000631">
    <property type="entry name" value="CARKD"/>
</dbReference>
<evidence type="ECO:0000256" key="5">
    <source>
        <dbReference type="ARBA" id="ARBA00022723"/>
    </source>
</evidence>
<evidence type="ECO:0000256" key="7">
    <source>
        <dbReference type="ARBA" id="ARBA00022840"/>
    </source>
</evidence>
<dbReference type="PIRSF" id="PIRSF017184">
    <property type="entry name" value="Nnr"/>
    <property type="match status" value="1"/>
</dbReference>
<dbReference type="SUPFAM" id="SSF64153">
    <property type="entry name" value="YjeF N-terminal domain-like"/>
    <property type="match status" value="1"/>
</dbReference>
<comment type="function">
    <text evidence="17">Catalyzes the dehydration of the S-form of NAD(P)HX at the expense of ADP, which is converted to AMP. Together with NAD(P)HX epimerase, which catalyzes the epimerization of the S- and R-forms, the enzyme allows the repair of both epimers of NAD(P)HX, a damaged form of NAD(P)H that is a result of enzymatic or heat-dependent hydration.</text>
</comment>
<dbReference type="EC" id="5.1.99.6" evidence="19"/>
<keyword evidence="10 17" id="KW-0520">NAD</keyword>
<dbReference type="Gene3D" id="3.40.50.10260">
    <property type="entry name" value="YjeF N-terminal domain"/>
    <property type="match status" value="1"/>
</dbReference>
<evidence type="ECO:0000256" key="4">
    <source>
        <dbReference type="ARBA" id="ARBA00009524"/>
    </source>
</evidence>
<dbReference type="InterPro" id="IPR029056">
    <property type="entry name" value="Ribokinase-like"/>
</dbReference>
<evidence type="ECO:0000313" key="22">
    <source>
        <dbReference type="EMBL" id="MFD0726845.1"/>
    </source>
</evidence>
<feature type="binding site" evidence="17">
    <location>
        <position position="334"/>
    </location>
    <ligand>
        <name>(6S)-NADPHX</name>
        <dbReference type="ChEBI" id="CHEBI:64076"/>
    </ligand>
</feature>
<evidence type="ECO:0000259" key="21">
    <source>
        <dbReference type="PROSITE" id="PS51385"/>
    </source>
</evidence>
<evidence type="ECO:0000256" key="2">
    <source>
        <dbReference type="ARBA" id="ARBA00000909"/>
    </source>
</evidence>
<comment type="function">
    <text evidence="18">Catalyzes the epimerization of the S- and R-forms of NAD(P)HX, a damaged form of NAD(P)H that is a result of enzymatic or heat-dependent hydration. This is a prerequisite for the S-specific NAD(P)H-hydrate dehydratase to allow the repair of both epimers of NAD(P)HX.</text>
</comment>
<dbReference type="Gene3D" id="3.40.1190.20">
    <property type="match status" value="1"/>
</dbReference>
<dbReference type="InterPro" id="IPR017953">
    <property type="entry name" value="Carbohydrate_kinase_pred_CS"/>
</dbReference>
<evidence type="ECO:0000259" key="20">
    <source>
        <dbReference type="PROSITE" id="PS51383"/>
    </source>
</evidence>
<dbReference type="InterPro" id="IPR036652">
    <property type="entry name" value="YjeF_N_dom_sf"/>
</dbReference>
<proteinExistence type="inferred from homology"/>
<evidence type="ECO:0000256" key="12">
    <source>
        <dbReference type="ARBA" id="ARBA00023239"/>
    </source>
</evidence>
<sequence>MRIASFPALQTVYLGAAIRAAEGIAMSRFGLDEDDLMARAGLAAWRLVLERWPQAQRIGVACGPGNNGGDGYILAALALGSGRQVSLLQLGEGPGSDVARRAQAVFLQTGGQITAFNADAALPQVELWVDALFGIGLRRPLDGAAGDLVHALNRAATDRRVPLFALDVPSGVDADTGDDHGLSVRADVTLAFIAGKPGLYTGRGRVAAGDVVVDALGLADHLFDDLEPAARVARADALSSCFAPRPHDAHKGHFGHVLCIGGDRGYGGALALCTEAAHRVGAGLVSAATRAEHVPVLLARRPETMVRAIEDVDGGSDGLSALLDKASVIAIGPGLGGSEWSLSLLHAAMDAGKPLVLDADALNALARRDAEALRDAVLTPHPGEAARLLGTTTDAIAADRLRHARQLAARFDCAVVLKGAGTVVAAPGQVPILIDAGNPGMATGGMGDVLTGVIAGLIAQGAAPFDAAACGALLHAVAADRAARDGGERGLLPSDLFANLRRSANPGAMA</sequence>
<dbReference type="SUPFAM" id="SSF53613">
    <property type="entry name" value="Ribokinase-like"/>
    <property type="match status" value="1"/>
</dbReference>
<dbReference type="EC" id="4.2.1.136" evidence="19"/>
<dbReference type="InterPro" id="IPR004443">
    <property type="entry name" value="YjeF_N_dom"/>
</dbReference>
<evidence type="ECO:0000256" key="19">
    <source>
        <dbReference type="PIRNR" id="PIRNR017184"/>
    </source>
</evidence>
<dbReference type="Pfam" id="PF01256">
    <property type="entry name" value="Carb_kinase"/>
    <property type="match status" value="1"/>
</dbReference>
<feature type="domain" description="YjeF N-terminal" evidence="21">
    <location>
        <begin position="18"/>
        <end position="224"/>
    </location>
</feature>
<feature type="binding site" evidence="18">
    <location>
        <position position="167"/>
    </location>
    <ligand>
        <name>(6S)-NADPHX</name>
        <dbReference type="ChEBI" id="CHEBI:64076"/>
    </ligand>
</feature>
<feature type="binding site" evidence="17">
    <location>
        <position position="269"/>
    </location>
    <ligand>
        <name>(6S)-NADPHX</name>
        <dbReference type="ChEBI" id="CHEBI:64076"/>
    </ligand>
</feature>
<dbReference type="PANTHER" id="PTHR12592">
    <property type="entry name" value="ATP-DEPENDENT (S)-NAD(P)H-HYDRATE DEHYDRATASE FAMILY MEMBER"/>
    <property type="match status" value="1"/>
</dbReference>
<dbReference type="PROSITE" id="PS51385">
    <property type="entry name" value="YJEF_N"/>
    <property type="match status" value="1"/>
</dbReference>
<keyword evidence="8 17" id="KW-0521">NADP</keyword>
<evidence type="ECO:0000313" key="23">
    <source>
        <dbReference type="Proteomes" id="UP001597110"/>
    </source>
</evidence>
<dbReference type="Pfam" id="PF03853">
    <property type="entry name" value="YjeF_N"/>
    <property type="match status" value="1"/>
</dbReference>
<evidence type="ECO:0000256" key="9">
    <source>
        <dbReference type="ARBA" id="ARBA00022958"/>
    </source>
</evidence>
<comment type="catalytic activity">
    <reaction evidence="16 17 19">
        <text>(6S)-NADPHX + ADP = AMP + phosphate + NADPH + H(+)</text>
        <dbReference type="Rhea" id="RHEA:32235"/>
        <dbReference type="ChEBI" id="CHEBI:15378"/>
        <dbReference type="ChEBI" id="CHEBI:43474"/>
        <dbReference type="ChEBI" id="CHEBI:57783"/>
        <dbReference type="ChEBI" id="CHEBI:64076"/>
        <dbReference type="ChEBI" id="CHEBI:456215"/>
        <dbReference type="ChEBI" id="CHEBI:456216"/>
        <dbReference type="EC" id="4.2.1.136"/>
    </reaction>
</comment>
<dbReference type="EMBL" id="JBHTIF010000003">
    <property type="protein sequence ID" value="MFD0726845.1"/>
    <property type="molecule type" value="Genomic_DNA"/>
</dbReference>
<comment type="subunit">
    <text evidence="17">Homotetramer.</text>
</comment>
<evidence type="ECO:0000256" key="18">
    <source>
        <dbReference type="HAMAP-Rule" id="MF_01966"/>
    </source>
</evidence>
<keyword evidence="12 17" id="KW-0456">Lyase</keyword>
<comment type="similarity">
    <text evidence="18">Belongs to the NnrE/AIBP family.</text>
</comment>
<feature type="binding site" evidence="18">
    <location>
        <position position="170"/>
    </location>
    <ligand>
        <name>K(+)</name>
        <dbReference type="ChEBI" id="CHEBI:29103"/>
    </ligand>
</feature>
<dbReference type="PROSITE" id="PS51383">
    <property type="entry name" value="YJEF_C_3"/>
    <property type="match status" value="1"/>
</dbReference>
<comment type="cofactor">
    <cofactor evidence="17">
        <name>Mg(2+)</name>
        <dbReference type="ChEBI" id="CHEBI:18420"/>
    </cofactor>
</comment>
<feature type="binding site" evidence="17">
    <location>
        <position position="381"/>
    </location>
    <ligand>
        <name>(6S)-NADPHX</name>
        <dbReference type="ChEBI" id="CHEBI:64076"/>
    </ligand>
</feature>
<comment type="function">
    <text evidence="14 19">Bifunctional enzyme that catalyzes the epimerization of the S- and R-forms of NAD(P)HX and the dehydration of the S-form of NAD(P)HX at the expense of ADP, which is converted to AMP. This allows the repair of both epimers of NAD(P)HX, a damaged form of NAD(P)H that is a result of enzymatic or heat-dependent hydration.</text>
</comment>
<dbReference type="NCBIfam" id="TIGR00196">
    <property type="entry name" value="yjeF_cterm"/>
    <property type="match status" value="1"/>
</dbReference>
<dbReference type="RefSeq" id="WP_386825059.1">
    <property type="nucleotide sequence ID" value="NZ_JBHTIF010000003.1"/>
</dbReference>
<evidence type="ECO:0000256" key="1">
    <source>
        <dbReference type="ARBA" id="ARBA00000013"/>
    </source>
</evidence>
<protein>
    <recommendedName>
        <fullName evidence="19">Bifunctional NAD(P)H-hydrate repair enzyme</fullName>
    </recommendedName>
    <alternativeName>
        <fullName evidence="19">Nicotinamide nucleotide repair protein</fullName>
    </alternativeName>
    <domain>
        <recommendedName>
            <fullName evidence="19">ADP-dependent (S)-NAD(P)H-hydrate dehydratase</fullName>
            <ecNumber evidence="19">4.2.1.136</ecNumber>
        </recommendedName>
        <alternativeName>
            <fullName evidence="19">ADP-dependent NAD(P)HX dehydratase</fullName>
        </alternativeName>
    </domain>
    <domain>
        <recommendedName>
            <fullName evidence="19">NAD(P)H-hydrate epimerase</fullName>
            <ecNumber evidence="19">5.1.99.6</ecNumber>
        </recommendedName>
    </domain>
</protein>
<dbReference type="HAMAP" id="MF_01966">
    <property type="entry name" value="NADHX_epimerase"/>
    <property type="match status" value="1"/>
</dbReference>
<dbReference type="PANTHER" id="PTHR12592:SF0">
    <property type="entry name" value="ATP-DEPENDENT (S)-NAD(P)H-HYDRATE DEHYDRATASE"/>
    <property type="match status" value="1"/>
</dbReference>
<reference evidence="23" key="1">
    <citation type="journal article" date="2019" name="Int. J. Syst. Evol. Microbiol.">
        <title>The Global Catalogue of Microorganisms (GCM) 10K type strain sequencing project: providing services to taxonomists for standard genome sequencing and annotation.</title>
        <authorList>
            <consortium name="The Broad Institute Genomics Platform"/>
            <consortium name="The Broad Institute Genome Sequencing Center for Infectious Disease"/>
            <person name="Wu L."/>
            <person name="Ma J."/>
        </authorList>
    </citation>
    <scope>NUCLEOTIDE SEQUENCE [LARGE SCALE GENOMIC DNA]</scope>
    <source>
        <strain evidence="23">CCUG 55585</strain>
    </source>
</reference>
<feature type="domain" description="YjeF C-terminal" evidence="20">
    <location>
        <begin position="234"/>
        <end position="507"/>
    </location>
</feature>
<feature type="binding site" evidence="18">
    <location>
        <position position="67"/>
    </location>
    <ligand>
        <name>K(+)</name>
        <dbReference type="ChEBI" id="CHEBI:29103"/>
    </ligand>
</feature>
<evidence type="ECO:0000256" key="8">
    <source>
        <dbReference type="ARBA" id="ARBA00022857"/>
    </source>
</evidence>
<comment type="similarity">
    <text evidence="3 19">In the N-terminal section; belongs to the NnrE/AIBP family.</text>
</comment>
<feature type="binding site" evidence="18">
    <location>
        <begin position="134"/>
        <end position="140"/>
    </location>
    <ligand>
        <name>(6S)-NADPHX</name>
        <dbReference type="ChEBI" id="CHEBI:64076"/>
    </ligand>
</feature>